<dbReference type="RefSeq" id="WP_008680807.1">
    <property type="nucleotide sequence ID" value="NZ_CABKOG010000003.1"/>
</dbReference>
<evidence type="ECO:0000256" key="4">
    <source>
        <dbReference type="ARBA" id="ARBA00023163"/>
    </source>
</evidence>
<proteinExistence type="predicted"/>
<keyword evidence="1" id="KW-0678">Repressor</keyword>
<dbReference type="InterPro" id="IPR028978">
    <property type="entry name" value="Chorismate_lyase_/UTRA_dom_sf"/>
</dbReference>
<accession>A0A9X4B018</accession>
<dbReference type="PROSITE" id="PS50949">
    <property type="entry name" value="HTH_GNTR"/>
    <property type="match status" value="1"/>
</dbReference>
<dbReference type="Gene3D" id="1.10.10.10">
    <property type="entry name" value="Winged helix-like DNA-binding domain superfamily/Winged helix DNA-binding domain"/>
    <property type="match status" value="1"/>
</dbReference>
<keyword evidence="7" id="KW-1185">Reference proteome</keyword>
<dbReference type="InterPro" id="IPR036390">
    <property type="entry name" value="WH_DNA-bd_sf"/>
</dbReference>
<evidence type="ECO:0000313" key="7">
    <source>
        <dbReference type="Proteomes" id="UP001141183"/>
    </source>
</evidence>
<evidence type="ECO:0000256" key="1">
    <source>
        <dbReference type="ARBA" id="ARBA00022491"/>
    </source>
</evidence>
<organism evidence="6 7">
    <name type="scientific">Clostridium tertium</name>
    <dbReference type="NCBI Taxonomy" id="1559"/>
    <lineage>
        <taxon>Bacteria</taxon>
        <taxon>Bacillati</taxon>
        <taxon>Bacillota</taxon>
        <taxon>Clostridia</taxon>
        <taxon>Eubacteriales</taxon>
        <taxon>Clostridiaceae</taxon>
        <taxon>Clostridium</taxon>
    </lineage>
</organism>
<dbReference type="SMART" id="SM00866">
    <property type="entry name" value="UTRA"/>
    <property type="match status" value="1"/>
</dbReference>
<keyword evidence="3" id="KW-0238">DNA-binding</keyword>
<name>A0A9X4B018_9CLOT</name>
<dbReference type="InterPro" id="IPR036388">
    <property type="entry name" value="WH-like_DNA-bd_sf"/>
</dbReference>
<keyword evidence="4" id="KW-0804">Transcription</keyword>
<dbReference type="PANTHER" id="PTHR44846">
    <property type="entry name" value="MANNOSYL-D-GLYCERATE TRANSPORT/METABOLISM SYSTEM REPRESSOR MNGR-RELATED"/>
    <property type="match status" value="1"/>
</dbReference>
<dbReference type="CDD" id="cd07377">
    <property type="entry name" value="WHTH_GntR"/>
    <property type="match status" value="1"/>
</dbReference>
<evidence type="ECO:0000256" key="2">
    <source>
        <dbReference type="ARBA" id="ARBA00023015"/>
    </source>
</evidence>
<reference evidence="6" key="1">
    <citation type="submission" date="2022-05" db="EMBL/GenBank/DDBJ databases">
        <title>Draft genome sequence of Clostridium tertium strain CP3 isolated from Peru.</title>
        <authorList>
            <person name="Hurtado R."/>
            <person name="Lima L."/>
            <person name="Sousa T."/>
            <person name="Jaiswal A.K."/>
            <person name="Tiwari S."/>
            <person name="Maturrano L."/>
            <person name="Brenig B."/>
            <person name="Azevedo V."/>
        </authorList>
    </citation>
    <scope>NUCLEOTIDE SEQUENCE</scope>
    <source>
        <strain evidence="6">CP3</strain>
    </source>
</reference>
<dbReference type="InterPro" id="IPR011663">
    <property type="entry name" value="UTRA"/>
</dbReference>
<dbReference type="Gene3D" id="3.40.1410.10">
    <property type="entry name" value="Chorismate lyase-like"/>
    <property type="match status" value="1"/>
</dbReference>
<dbReference type="PRINTS" id="PR00035">
    <property type="entry name" value="HTHGNTR"/>
</dbReference>
<dbReference type="Proteomes" id="UP001141183">
    <property type="component" value="Unassembled WGS sequence"/>
</dbReference>
<dbReference type="SUPFAM" id="SSF46785">
    <property type="entry name" value="Winged helix' DNA-binding domain"/>
    <property type="match status" value="1"/>
</dbReference>
<dbReference type="Pfam" id="PF07702">
    <property type="entry name" value="UTRA"/>
    <property type="match status" value="1"/>
</dbReference>
<dbReference type="InterPro" id="IPR000524">
    <property type="entry name" value="Tscrpt_reg_HTH_GntR"/>
</dbReference>
<dbReference type="SUPFAM" id="SSF64288">
    <property type="entry name" value="Chorismate lyase-like"/>
    <property type="match status" value="1"/>
</dbReference>
<dbReference type="SMART" id="SM00345">
    <property type="entry name" value="HTH_GNTR"/>
    <property type="match status" value="1"/>
</dbReference>
<dbReference type="PANTHER" id="PTHR44846:SF5">
    <property type="entry name" value="HTH-TYPE TRANSCRIPTIONAL REGULATOR GMUR"/>
    <property type="match status" value="1"/>
</dbReference>
<evidence type="ECO:0000256" key="3">
    <source>
        <dbReference type="ARBA" id="ARBA00023125"/>
    </source>
</evidence>
<evidence type="ECO:0000313" key="6">
    <source>
        <dbReference type="EMBL" id="MDC4240429.1"/>
    </source>
</evidence>
<dbReference type="GO" id="GO:0003677">
    <property type="term" value="F:DNA binding"/>
    <property type="evidence" value="ECO:0007669"/>
    <property type="project" value="UniProtKB-KW"/>
</dbReference>
<dbReference type="FunFam" id="1.10.10.10:FF:000079">
    <property type="entry name" value="GntR family transcriptional regulator"/>
    <property type="match status" value="1"/>
</dbReference>
<dbReference type="FunFam" id="3.40.1410.10:FF:000008">
    <property type="entry name" value="Transcriptional regulator, GntR family"/>
    <property type="match status" value="1"/>
</dbReference>
<dbReference type="InterPro" id="IPR050679">
    <property type="entry name" value="Bact_HTH_transcr_reg"/>
</dbReference>
<comment type="caution">
    <text evidence="6">The sequence shown here is derived from an EMBL/GenBank/DDBJ whole genome shotgun (WGS) entry which is preliminary data.</text>
</comment>
<dbReference type="AlphaFoldDB" id="A0A9X4B018"/>
<dbReference type="GO" id="GO:0003700">
    <property type="term" value="F:DNA-binding transcription factor activity"/>
    <property type="evidence" value="ECO:0007669"/>
    <property type="project" value="InterPro"/>
</dbReference>
<gene>
    <name evidence="6" type="ORF">NE398_09660</name>
</gene>
<feature type="domain" description="HTH gntR-type" evidence="5">
    <location>
        <begin position="1"/>
        <end position="69"/>
    </location>
</feature>
<protein>
    <submittedName>
        <fullName evidence="6">GntR family transcriptional regulator</fullName>
    </submittedName>
</protein>
<dbReference type="GO" id="GO:0045892">
    <property type="term" value="P:negative regulation of DNA-templated transcription"/>
    <property type="evidence" value="ECO:0007669"/>
    <property type="project" value="TreeGrafter"/>
</dbReference>
<sequence>MTKYEQIAIYIKEKIINGEYKANEQLPFEKVICEKFNASKMTVKKALDLLVMEGLIVKRRGAGTFVKDMSQDQIEDLSIKNQFAGLTVTNAGHKIESKLLDFKIINADSKIAENLKIDEDDFVCFIHRVRYVDEKAVVIEKTYMPLYLFPVIKRSDAEGSLYSYIQDKMKLKIQSSHSTIRARKSNEIDKEYLNLESDEPVLEVERIGYLDNGKVFEYSFSRHRYDTYEFKAIIVR</sequence>
<dbReference type="EMBL" id="JAMRYU010000009">
    <property type="protein sequence ID" value="MDC4240429.1"/>
    <property type="molecule type" value="Genomic_DNA"/>
</dbReference>
<evidence type="ECO:0000259" key="5">
    <source>
        <dbReference type="PROSITE" id="PS50949"/>
    </source>
</evidence>
<dbReference type="Pfam" id="PF00392">
    <property type="entry name" value="GntR"/>
    <property type="match status" value="1"/>
</dbReference>
<keyword evidence="2" id="KW-0805">Transcription regulation</keyword>